<keyword evidence="2" id="KW-1185">Reference proteome</keyword>
<evidence type="ECO:0000313" key="1">
    <source>
        <dbReference type="EMBL" id="BCN92794.1"/>
    </source>
</evidence>
<dbReference type="Proteomes" id="UP001054820">
    <property type="component" value="Chromosome"/>
</dbReference>
<dbReference type="EMBL" id="AP024202">
    <property type="protein sequence ID" value="BCN92794.1"/>
    <property type="molecule type" value="Genomic_DNA"/>
</dbReference>
<organism evidence="1 2">
    <name type="scientific">Thiomicrorhabdus immobilis</name>
    <dbReference type="NCBI Taxonomy" id="2791037"/>
    <lineage>
        <taxon>Bacteria</taxon>
        <taxon>Pseudomonadati</taxon>
        <taxon>Pseudomonadota</taxon>
        <taxon>Gammaproteobacteria</taxon>
        <taxon>Thiotrichales</taxon>
        <taxon>Piscirickettsiaceae</taxon>
        <taxon>Thiomicrorhabdus</taxon>
    </lineage>
</organism>
<protein>
    <recommendedName>
        <fullName evidence="3">DUF72 domain-containing protein</fullName>
    </recommendedName>
</protein>
<name>A0ABM7MBV4_9GAMM</name>
<evidence type="ECO:0008006" key="3">
    <source>
        <dbReference type="Google" id="ProtNLM"/>
    </source>
</evidence>
<accession>A0ABM7MBV4</accession>
<proteinExistence type="predicted"/>
<evidence type="ECO:0000313" key="2">
    <source>
        <dbReference type="Proteomes" id="UP001054820"/>
    </source>
</evidence>
<sequence>MENLQVGAYGWQYASWVGAFYPEDIPKEWQLDFYSNAYRVLLVPESIWLQWSEGELEELLDSVEEDFSFFFEVDGSFSEPKRVQLNRVVEAFGGCVKGVVVISEQDEVAVEYCGLPVTLVSEKNTLPGWQWSHAGLTCSGAPCGVVFELTTQPKEQTALLKSFMQSLPDGVEGAAFFVHSQALDMAQLYNLKTIGEFLGY</sequence>
<gene>
    <name evidence="1" type="ORF">THMIRHAM_05790</name>
</gene>
<dbReference type="RefSeq" id="WP_237263040.1">
    <property type="nucleotide sequence ID" value="NZ_AP024202.1"/>
</dbReference>
<dbReference type="InterPro" id="IPR036520">
    <property type="entry name" value="UPF0759_sf"/>
</dbReference>
<dbReference type="Gene3D" id="3.20.20.410">
    <property type="entry name" value="Protein of unknown function UPF0759"/>
    <property type="match status" value="1"/>
</dbReference>
<reference evidence="1" key="1">
    <citation type="journal article" date="2022" name="Arch. Microbiol.">
        <title>Thiomicrorhabdus immobilis sp. nov., a mesophilic sulfur-oxidizing bacterium isolated from sediment of a brackish lake in northern Japan.</title>
        <authorList>
            <person name="Kojima H."/>
            <person name="Mochizuki J."/>
            <person name="Kanda M."/>
            <person name="Watanabe T."/>
            <person name="Fukui M."/>
        </authorList>
    </citation>
    <scope>NUCLEOTIDE SEQUENCE</scope>
    <source>
        <strain evidence="1">Am19</strain>
    </source>
</reference>
<dbReference type="SUPFAM" id="SSF117396">
    <property type="entry name" value="TM1631-like"/>
    <property type="match status" value="1"/>
</dbReference>